<dbReference type="InterPro" id="IPR002109">
    <property type="entry name" value="Glutaredoxin"/>
</dbReference>
<dbReference type="PANTHER" id="PTHR10293">
    <property type="entry name" value="GLUTAREDOXIN FAMILY MEMBER"/>
    <property type="match status" value="1"/>
</dbReference>
<reference evidence="8" key="1">
    <citation type="submission" date="2021-01" db="EMBL/GenBank/DDBJ databases">
        <authorList>
            <person name="Corre E."/>
            <person name="Pelletier E."/>
            <person name="Niang G."/>
            <person name="Scheremetjew M."/>
            <person name="Finn R."/>
            <person name="Kale V."/>
            <person name="Holt S."/>
            <person name="Cochrane G."/>
            <person name="Meng A."/>
            <person name="Brown T."/>
            <person name="Cohen L."/>
        </authorList>
    </citation>
    <scope>NUCLEOTIDE SEQUENCE</scope>
    <source>
        <strain evidence="8">CCMP645</strain>
    </source>
</reference>
<dbReference type="Pfam" id="PF00462">
    <property type="entry name" value="Glutaredoxin"/>
    <property type="match status" value="1"/>
</dbReference>
<feature type="domain" description="Glutaredoxin" evidence="7">
    <location>
        <begin position="54"/>
        <end position="118"/>
    </location>
</feature>
<dbReference type="GO" id="GO:0046872">
    <property type="term" value="F:metal ion binding"/>
    <property type="evidence" value="ECO:0007669"/>
    <property type="project" value="UniProtKB-KW"/>
</dbReference>
<dbReference type="Gene3D" id="3.40.30.10">
    <property type="entry name" value="Glutaredoxin"/>
    <property type="match status" value="1"/>
</dbReference>
<dbReference type="CDD" id="cd03028">
    <property type="entry name" value="GRX_PICOT_like"/>
    <property type="match status" value="1"/>
</dbReference>
<evidence type="ECO:0000256" key="4">
    <source>
        <dbReference type="ARBA" id="ARBA00023014"/>
    </source>
</evidence>
<evidence type="ECO:0000256" key="1">
    <source>
        <dbReference type="ARBA" id="ARBA00022714"/>
    </source>
</evidence>
<dbReference type="GO" id="GO:0005739">
    <property type="term" value="C:mitochondrion"/>
    <property type="evidence" value="ECO:0007669"/>
    <property type="project" value="UniProtKB-ARBA"/>
</dbReference>
<proteinExistence type="predicted"/>
<protein>
    <recommendedName>
        <fullName evidence="7">Glutaredoxin domain-containing protein</fullName>
    </recommendedName>
</protein>
<dbReference type="EMBL" id="HBIZ01058713">
    <property type="protein sequence ID" value="CAE0784139.1"/>
    <property type="molecule type" value="Transcribed_RNA"/>
</dbReference>
<name>A0A7S4C1K1_CHRCT</name>
<sequence length="143" mass="16054">MKLSASLIILSIQFSNALHIISQPKIICATRTCGQPQMSAAEERIKEMVESNKVMLFMKGNKMFPQCGFSNTAVQILNAVDVPYETFDVLSDQDIREGVKEYSNWPTIPQCYIEGEFIGGCDIMIEMYQSGELQEMLERVAAS</sequence>
<dbReference type="SUPFAM" id="SSF52833">
    <property type="entry name" value="Thioredoxin-like"/>
    <property type="match status" value="1"/>
</dbReference>
<keyword evidence="5" id="KW-0676">Redox-active center</keyword>
<evidence type="ECO:0000313" key="8">
    <source>
        <dbReference type="EMBL" id="CAE0784139.1"/>
    </source>
</evidence>
<dbReference type="NCBIfam" id="TIGR00365">
    <property type="entry name" value="Grx4 family monothiol glutaredoxin"/>
    <property type="match status" value="1"/>
</dbReference>
<feature type="signal peptide" evidence="6">
    <location>
        <begin position="1"/>
        <end position="17"/>
    </location>
</feature>
<dbReference type="InterPro" id="IPR036249">
    <property type="entry name" value="Thioredoxin-like_sf"/>
</dbReference>
<evidence type="ECO:0000256" key="3">
    <source>
        <dbReference type="ARBA" id="ARBA00023004"/>
    </source>
</evidence>
<evidence type="ECO:0000256" key="2">
    <source>
        <dbReference type="ARBA" id="ARBA00022723"/>
    </source>
</evidence>
<keyword evidence="1" id="KW-0001">2Fe-2S</keyword>
<dbReference type="AlphaFoldDB" id="A0A7S4C1K1"/>
<dbReference type="FunFam" id="3.40.30.10:FF:000005">
    <property type="entry name" value="Glutaredoxin 5"/>
    <property type="match status" value="1"/>
</dbReference>
<gene>
    <name evidence="8" type="ORF">PCAR00345_LOCUS36844</name>
</gene>
<keyword evidence="4" id="KW-0411">Iron-sulfur</keyword>
<organism evidence="8">
    <name type="scientific">Chrysotila carterae</name>
    <name type="common">Marine alga</name>
    <name type="synonym">Syracosphaera carterae</name>
    <dbReference type="NCBI Taxonomy" id="13221"/>
    <lineage>
        <taxon>Eukaryota</taxon>
        <taxon>Haptista</taxon>
        <taxon>Haptophyta</taxon>
        <taxon>Prymnesiophyceae</taxon>
        <taxon>Isochrysidales</taxon>
        <taxon>Isochrysidaceae</taxon>
        <taxon>Chrysotila</taxon>
    </lineage>
</organism>
<dbReference type="PROSITE" id="PS51354">
    <property type="entry name" value="GLUTAREDOXIN_2"/>
    <property type="match status" value="1"/>
</dbReference>
<evidence type="ECO:0000259" key="7">
    <source>
        <dbReference type="Pfam" id="PF00462"/>
    </source>
</evidence>
<keyword evidence="3" id="KW-0408">Iron</keyword>
<accession>A0A7S4C1K1</accession>
<dbReference type="InterPro" id="IPR004480">
    <property type="entry name" value="Monothiol_GRX-rel"/>
</dbReference>
<dbReference type="PANTHER" id="PTHR10293:SF16">
    <property type="entry name" value="GLUTAREDOXIN-RELATED PROTEIN 5, MITOCHONDRIAL"/>
    <property type="match status" value="1"/>
</dbReference>
<evidence type="ECO:0000256" key="5">
    <source>
        <dbReference type="ARBA" id="ARBA00023284"/>
    </source>
</evidence>
<dbReference type="GO" id="GO:0051537">
    <property type="term" value="F:2 iron, 2 sulfur cluster binding"/>
    <property type="evidence" value="ECO:0007669"/>
    <property type="project" value="UniProtKB-KW"/>
</dbReference>
<keyword evidence="6" id="KW-0732">Signal</keyword>
<evidence type="ECO:0000256" key="6">
    <source>
        <dbReference type="SAM" id="SignalP"/>
    </source>
</evidence>
<dbReference type="InterPro" id="IPR033658">
    <property type="entry name" value="GRX_PICOT-like"/>
</dbReference>
<keyword evidence="2" id="KW-0479">Metal-binding</keyword>
<feature type="chain" id="PRO_5030874590" description="Glutaredoxin domain-containing protein" evidence="6">
    <location>
        <begin position="18"/>
        <end position="143"/>
    </location>
</feature>